<feature type="signal peptide" evidence="2">
    <location>
        <begin position="1"/>
        <end position="24"/>
    </location>
</feature>
<protein>
    <submittedName>
        <fullName evidence="3">Uncharacterized protein</fullName>
    </submittedName>
</protein>
<organism evidence="3 4">
    <name type="scientific">Nocardioides donggukensis</name>
    <dbReference type="NCBI Taxonomy" id="2774019"/>
    <lineage>
        <taxon>Bacteria</taxon>
        <taxon>Bacillati</taxon>
        <taxon>Actinomycetota</taxon>
        <taxon>Actinomycetes</taxon>
        <taxon>Propionibacteriales</taxon>
        <taxon>Nocardioidaceae</taxon>
        <taxon>Nocardioides</taxon>
    </lineage>
</organism>
<evidence type="ECO:0000313" key="3">
    <source>
        <dbReference type="EMBL" id="MBD8870471.1"/>
    </source>
</evidence>
<evidence type="ECO:0000256" key="1">
    <source>
        <dbReference type="SAM" id="MobiDB-lite"/>
    </source>
</evidence>
<accession>A0A927K5U1</accession>
<reference evidence="3" key="1">
    <citation type="submission" date="2020-09" db="EMBL/GenBank/DDBJ databases">
        <title>Nocardioides sp. strain MJB4 16S ribosomal RNA gene Genome sequencing and assembly.</title>
        <authorList>
            <person name="Kim I."/>
        </authorList>
    </citation>
    <scope>NUCLEOTIDE SEQUENCE</scope>
    <source>
        <strain evidence="3">MJB4</strain>
    </source>
</reference>
<evidence type="ECO:0000313" key="4">
    <source>
        <dbReference type="Proteomes" id="UP000616839"/>
    </source>
</evidence>
<name>A0A927K5U1_9ACTN</name>
<feature type="compositionally biased region" description="Polar residues" evidence="1">
    <location>
        <begin position="26"/>
        <end position="40"/>
    </location>
</feature>
<proteinExistence type="predicted"/>
<sequence>MLKCCGGAGALAGALLLLGTGCQASTEAGPTPGASGTPSVGQAAGQDEESTPGPAAPLPSGTGRAGLPDPPTTDSPSPRGTAPPEATGGEGTVLTSGTARLPRAPRADRRPLVSLPLPAAASGGGVVAGYPRPALSPVARSDALATSVSPARRSLQVGLSARSGRTPEGVLRHYRRRLAERGFREAPIVAVAGSEATVFRRGRDTVTITTRDAGSTTHYSLLATLWARRS</sequence>
<evidence type="ECO:0000256" key="2">
    <source>
        <dbReference type="SAM" id="SignalP"/>
    </source>
</evidence>
<dbReference type="PROSITE" id="PS51257">
    <property type="entry name" value="PROKAR_LIPOPROTEIN"/>
    <property type="match status" value="1"/>
</dbReference>
<comment type="caution">
    <text evidence="3">The sequence shown here is derived from an EMBL/GenBank/DDBJ whole genome shotgun (WGS) entry which is preliminary data.</text>
</comment>
<dbReference type="EMBL" id="JACYXZ010000003">
    <property type="protein sequence ID" value="MBD8870471.1"/>
    <property type="molecule type" value="Genomic_DNA"/>
</dbReference>
<dbReference type="Proteomes" id="UP000616839">
    <property type="component" value="Unassembled WGS sequence"/>
</dbReference>
<feature type="region of interest" description="Disordered" evidence="1">
    <location>
        <begin position="26"/>
        <end position="110"/>
    </location>
</feature>
<keyword evidence="2" id="KW-0732">Signal</keyword>
<gene>
    <name evidence="3" type="ORF">IE331_12620</name>
</gene>
<dbReference type="RefSeq" id="WP_192143762.1">
    <property type="nucleotide sequence ID" value="NZ_JACYXZ010000003.1"/>
</dbReference>
<feature type="chain" id="PRO_5037135283" evidence="2">
    <location>
        <begin position="25"/>
        <end position="230"/>
    </location>
</feature>
<keyword evidence="4" id="KW-1185">Reference proteome</keyword>
<dbReference type="AlphaFoldDB" id="A0A927K5U1"/>